<reference evidence="1" key="1">
    <citation type="submission" date="2014-11" db="EMBL/GenBank/DDBJ databases">
        <authorList>
            <person name="Amaro Gonzalez C."/>
        </authorList>
    </citation>
    <scope>NUCLEOTIDE SEQUENCE</scope>
</reference>
<dbReference type="AlphaFoldDB" id="A0A0E9UQM5"/>
<evidence type="ECO:0000313" key="1">
    <source>
        <dbReference type="EMBL" id="JAH68127.1"/>
    </source>
</evidence>
<accession>A0A0E9UQM5</accession>
<name>A0A0E9UQM5_ANGAN</name>
<protein>
    <submittedName>
        <fullName evidence="1">Uncharacterized protein</fullName>
    </submittedName>
</protein>
<sequence>MMAVSLGSTRLNSRTKTTKCVYRVFKCPCRSRATVWPKWAQ</sequence>
<proteinExistence type="predicted"/>
<dbReference type="EMBL" id="GBXM01040450">
    <property type="protein sequence ID" value="JAH68127.1"/>
    <property type="molecule type" value="Transcribed_RNA"/>
</dbReference>
<organism evidence="1">
    <name type="scientific">Anguilla anguilla</name>
    <name type="common">European freshwater eel</name>
    <name type="synonym">Muraena anguilla</name>
    <dbReference type="NCBI Taxonomy" id="7936"/>
    <lineage>
        <taxon>Eukaryota</taxon>
        <taxon>Metazoa</taxon>
        <taxon>Chordata</taxon>
        <taxon>Craniata</taxon>
        <taxon>Vertebrata</taxon>
        <taxon>Euteleostomi</taxon>
        <taxon>Actinopterygii</taxon>
        <taxon>Neopterygii</taxon>
        <taxon>Teleostei</taxon>
        <taxon>Anguilliformes</taxon>
        <taxon>Anguillidae</taxon>
        <taxon>Anguilla</taxon>
    </lineage>
</organism>
<reference evidence="1" key="2">
    <citation type="journal article" date="2015" name="Fish Shellfish Immunol.">
        <title>Early steps in the European eel (Anguilla anguilla)-Vibrio vulnificus interaction in the gills: Role of the RtxA13 toxin.</title>
        <authorList>
            <person name="Callol A."/>
            <person name="Pajuelo D."/>
            <person name="Ebbesson L."/>
            <person name="Teles M."/>
            <person name="MacKenzie S."/>
            <person name="Amaro C."/>
        </authorList>
    </citation>
    <scope>NUCLEOTIDE SEQUENCE</scope>
</reference>